<dbReference type="CDD" id="cd19423">
    <property type="entry name" value="lipocalin_LTBP1-like"/>
    <property type="match status" value="1"/>
</dbReference>
<dbReference type="EMBL" id="EF638956">
    <property type="protein sequence ID" value="ABR27841.1"/>
    <property type="molecule type" value="mRNA"/>
</dbReference>
<comment type="similarity">
    <text evidence="6">Belongs to the calycin superfamily. Triabin family.</text>
</comment>
<reference evidence="8" key="2">
    <citation type="journal article" date="2008" name="Insect Biochem. Mol. Biol.">
        <title>An insight into the sialome of the blood-sucking bug Triatoma infestans, a vector of Chagas' disease.</title>
        <authorList>
            <person name="Assumpcao T.C."/>
            <person name="Francischetti I.M."/>
            <person name="Andersen J.F."/>
            <person name="Schwarz A."/>
            <person name="Santana J.M."/>
            <person name="Ribeiro J.M."/>
        </authorList>
    </citation>
    <scope>NUCLEOTIDE SEQUENCE</scope>
    <source>
        <tissue evidence="8">Salivary gland</tissue>
    </source>
</reference>
<evidence type="ECO:0000256" key="3">
    <source>
        <dbReference type="ARBA" id="ARBA00022656"/>
    </source>
</evidence>
<dbReference type="GO" id="GO:0030682">
    <property type="term" value="P:symbiont-mediated perturbation of host defenses"/>
    <property type="evidence" value="ECO:0007669"/>
    <property type="project" value="InterPro"/>
</dbReference>
<accession>A6YPE5</accession>
<proteinExistence type="evidence at transcript level"/>
<name>A6YPE5_TRIIF</name>
<dbReference type="GO" id="GO:0005576">
    <property type="term" value="C:extracellular region"/>
    <property type="evidence" value="ECO:0007669"/>
    <property type="project" value="UniProtKB-SubCell"/>
</dbReference>
<dbReference type="InterPro" id="IPR005657">
    <property type="entry name" value="Triabi/Procalin"/>
</dbReference>
<evidence type="ECO:0000313" key="8">
    <source>
        <dbReference type="EMBL" id="ABR27841.1"/>
    </source>
</evidence>
<dbReference type="AlphaFoldDB" id="A6YPE5"/>
<keyword evidence="3" id="KW-0800">Toxin</keyword>
<organism evidence="8">
    <name type="scientific">Triatoma infestans</name>
    <name type="common">Assassin bug</name>
    <dbReference type="NCBI Taxonomy" id="30076"/>
    <lineage>
        <taxon>Eukaryota</taxon>
        <taxon>Metazoa</taxon>
        <taxon>Ecdysozoa</taxon>
        <taxon>Arthropoda</taxon>
        <taxon>Hexapoda</taxon>
        <taxon>Insecta</taxon>
        <taxon>Pterygota</taxon>
        <taxon>Neoptera</taxon>
        <taxon>Paraneoptera</taxon>
        <taxon>Hemiptera</taxon>
        <taxon>Heteroptera</taxon>
        <taxon>Panheteroptera</taxon>
        <taxon>Cimicomorpha</taxon>
        <taxon>Reduviidae</taxon>
        <taxon>Triatominae</taxon>
        <taxon>Triatoma</taxon>
    </lineage>
</organism>
<keyword evidence="2" id="KW-0964">Secreted</keyword>
<dbReference type="GO" id="GO:0090729">
    <property type="term" value="F:toxin activity"/>
    <property type="evidence" value="ECO:0007669"/>
    <property type="project" value="UniProtKB-KW"/>
</dbReference>
<evidence type="ECO:0000256" key="2">
    <source>
        <dbReference type="ARBA" id="ARBA00022525"/>
    </source>
</evidence>
<evidence type="ECO:0000256" key="4">
    <source>
        <dbReference type="ARBA" id="ARBA00022729"/>
    </source>
</evidence>
<dbReference type="Gene3D" id="2.40.128.20">
    <property type="match status" value="1"/>
</dbReference>
<evidence type="ECO:0000256" key="1">
    <source>
        <dbReference type="ARBA" id="ARBA00004613"/>
    </source>
</evidence>
<evidence type="ECO:0000256" key="6">
    <source>
        <dbReference type="ARBA" id="ARBA00034121"/>
    </source>
</evidence>
<comment type="subcellular location">
    <subcellularLocation>
        <location evidence="1">Secreted</location>
    </subcellularLocation>
</comment>
<feature type="signal peptide" evidence="7">
    <location>
        <begin position="1"/>
        <end position="18"/>
    </location>
</feature>
<dbReference type="Pfam" id="PF03973">
    <property type="entry name" value="Triabin"/>
    <property type="match status" value="1"/>
</dbReference>
<feature type="chain" id="PRO_5002705705" evidence="7">
    <location>
        <begin position="19"/>
        <end position="179"/>
    </location>
</feature>
<dbReference type="SUPFAM" id="SSF50814">
    <property type="entry name" value="Lipocalins"/>
    <property type="match status" value="1"/>
</dbReference>
<dbReference type="InterPro" id="IPR012674">
    <property type="entry name" value="Calycin"/>
</dbReference>
<protein>
    <submittedName>
        <fullName evidence="8">Salivary lipocalin</fullName>
    </submittedName>
</protein>
<evidence type="ECO:0000256" key="5">
    <source>
        <dbReference type="ARBA" id="ARBA00023240"/>
    </source>
</evidence>
<reference evidence="8" key="1">
    <citation type="submission" date="2007-05" db="EMBL/GenBank/DDBJ databases">
        <authorList>
            <person name="Douchkov D."/>
            <person name="Schweizer P."/>
        </authorList>
    </citation>
    <scope>NUCLEOTIDE SEQUENCE</scope>
    <source>
        <tissue evidence="8">Salivary gland</tissue>
    </source>
</reference>
<keyword evidence="5" id="KW-1199">Hemostasis impairing toxin</keyword>
<evidence type="ECO:0000256" key="7">
    <source>
        <dbReference type="SAM" id="SignalP"/>
    </source>
</evidence>
<sequence length="179" mass="19875">MKTFIALTFIGILTYAYAKSSGISECKTVPAKTDFSAKKFFTGTWFVSHVQKRTSSTVCQTFTASTSSEGKYIVEYTYQSHTGEQRNVRCEAEKGGDLKLTFTCTSGDTTFEAVFVIMSTDYDNYALFYRCVSFPKGYKDDNYLVLSRASGDQEIPASLADLTSSLDLKSCAEIRTLVL</sequence>
<keyword evidence="4 7" id="KW-0732">Signal</keyword>